<feature type="non-terminal residue" evidence="3">
    <location>
        <position position="1"/>
    </location>
</feature>
<feature type="domain" description="Integrase catalytic" evidence="2">
    <location>
        <begin position="1"/>
        <end position="20"/>
    </location>
</feature>
<comment type="caution">
    <text evidence="3">The sequence shown here is derived from an EMBL/GenBank/DDBJ whole genome shotgun (WGS) entry which is preliminary data.</text>
</comment>
<accession>A0A420XKL6</accession>
<sequence length="32" mass="3807">AWLHHYNHHRPHTALGNQPPIDRCTNVSEQYN</sequence>
<dbReference type="InParanoid" id="A0A420XKL6"/>
<organism evidence="3 4">
    <name type="scientific">Motilibacter peucedani</name>
    <dbReference type="NCBI Taxonomy" id="598650"/>
    <lineage>
        <taxon>Bacteria</taxon>
        <taxon>Bacillati</taxon>
        <taxon>Actinomycetota</taxon>
        <taxon>Actinomycetes</taxon>
        <taxon>Motilibacterales</taxon>
        <taxon>Motilibacteraceae</taxon>
        <taxon>Motilibacter</taxon>
    </lineage>
</organism>
<dbReference type="EMBL" id="RBWV01000017">
    <property type="protein sequence ID" value="RKS68058.1"/>
    <property type="molecule type" value="Genomic_DNA"/>
</dbReference>
<evidence type="ECO:0000256" key="1">
    <source>
        <dbReference type="SAM" id="MobiDB-lite"/>
    </source>
</evidence>
<feature type="compositionally biased region" description="Basic residues" evidence="1">
    <location>
        <begin position="1"/>
        <end position="12"/>
    </location>
</feature>
<evidence type="ECO:0000259" key="2">
    <source>
        <dbReference type="Pfam" id="PF13683"/>
    </source>
</evidence>
<name>A0A420XKL6_9ACTN</name>
<evidence type="ECO:0000313" key="4">
    <source>
        <dbReference type="Proteomes" id="UP000281955"/>
    </source>
</evidence>
<proteinExistence type="predicted"/>
<keyword evidence="4" id="KW-1185">Reference proteome</keyword>
<dbReference type="Pfam" id="PF13683">
    <property type="entry name" value="rve_3"/>
    <property type="match status" value="1"/>
</dbReference>
<reference evidence="3 4" key="1">
    <citation type="submission" date="2018-10" db="EMBL/GenBank/DDBJ databases">
        <title>Genomic Encyclopedia of Archaeal and Bacterial Type Strains, Phase II (KMG-II): from individual species to whole genera.</title>
        <authorList>
            <person name="Goeker M."/>
        </authorList>
    </citation>
    <scope>NUCLEOTIDE SEQUENCE [LARGE SCALE GENOMIC DNA]</scope>
    <source>
        <strain evidence="3 4">RP-AC37</strain>
    </source>
</reference>
<dbReference type="InterPro" id="IPR001584">
    <property type="entry name" value="Integrase_cat-core"/>
</dbReference>
<protein>
    <submittedName>
        <fullName evidence="3">Integrase-like protein</fullName>
    </submittedName>
</protein>
<dbReference type="RefSeq" id="WP_147432023.1">
    <property type="nucleotide sequence ID" value="NZ_RBWV01000017.1"/>
</dbReference>
<evidence type="ECO:0000313" key="3">
    <source>
        <dbReference type="EMBL" id="RKS68058.1"/>
    </source>
</evidence>
<dbReference type="OrthoDB" id="52928at2"/>
<feature type="region of interest" description="Disordered" evidence="1">
    <location>
        <begin position="1"/>
        <end position="32"/>
    </location>
</feature>
<gene>
    <name evidence="3" type="ORF">CLV35_3965</name>
</gene>
<dbReference type="Proteomes" id="UP000281955">
    <property type="component" value="Unassembled WGS sequence"/>
</dbReference>
<dbReference type="AlphaFoldDB" id="A0A420XKL6"/>
<dbReference type="GO" id="GO:0015074">
    <property type="term" value="P:DNA integration"/>
    <property type="evidence" value="ECO:0007669"/>
    <property type="project" value="InterPro"/>
</dbReference>